<feature type="non-terminal residue" evidence="1">
    <location>
        <position position="1"/>
    </location>
</feature>
<organism evidence="1 2">
    <name type="scientific">Trifolium medium</name>
    <dbReference type="NCBI Taxonomy" id="97028"/>
    <lineage>
        <taxon>Eukaryota</taxon>
        <taxon>Viridiplantae</taxon>
        <taxon>Streptophyta</taxon>
        <taxon>Embryophyta</taxon>
        <taxon>Tracheophyta</taxon>
        <taxon>Spermatophyta</taxon>
        <taxon>Magnoliopsida</taxon>
        <taxon>eudicotyledons</taxon>
        <taxon>Gunneridae</taxon>
        <taxon>Pentapetalae</taxon>
        <taxon>rosids</taxon>
        <taxon>fabids</taxon>
        <taxon>Fabales</taxon>
        <taxon>Fabaceae</taxon>
        <taxon>Papilionoideae</taxon>
        <taxon>50 kb inversion clade</taxon>
        <taxon>NPAAA clade</taxon>
        <taxon>Hologalegina</taxon>
        <taxon>IRL clade</taxon>
        <taxon>Trifolieae</taxon>
        <taxon>Trifolium</taxon>
    </lineage>
</organism>
<dbReference type="AlphaFoldDB" id="A0A392QIB5"/>
<accession>A0A392QIB5</accession>
<comment type="caution">
    <text evidence="1">The sequence shown here is derived from an EMBL/GenBank/DDBJ whole genome shotgun (WGS) entry which is preliminary data.</text>
</comment>
<evidence type="ECO:0000313" key="1">
    <source>
        <dbReference type="EMBL" id="MCI23460.1"/>
    </source>
</evidence>
<reference evidence="1 2" key="1">
    <citation type="journal article" date="2018" name="Front. Plant Sci.">
        <title>Red Clover (Trifolium pratense) and Zigzag Clover (T. medium) - A Picture of Genomic Similarities and Differences.</title>
        <authorList>
            <person name="Dluhosova J."/>
            <person name="Istvanek J."/>
            <person name="Nedelnik J."/>
            <person name="Repkova J."/>
        </authorList>
    </citation>
    <scope>NUCLEOTIDE SEQUENCE [LARGE SCALE GENOMIC DNA]</scope>
    <source>
        <strain evidence="2">cv. 10/8</strain>
        <tissue evidence="1">Leaf</tissue>
    </source>
</reference>
<evidence type="ECO:0000313" key="2">
    <source>
        <dbReference type="Proteomes" id="UP000265520"/>
    </source>
</evidence>
<sequence length="69" mass="8019">NVRRISSMFDQPPVARILATSLYPSVTKDRRLWRGEIKGEYSIKSAYRICVQELIDTSHLRVNGNWNLV</sequence>
<proteinExistence type="predicted"/>
<dbReference type="GO" id="GO:0016740">
    <property type="term" value="F:transferase activity"/>
    <property type="evidence" value="ECO:0007669"/>
    <property type="project" value="UniProtKB-KW"/>
</dbReference>
<keyword evidence="1" id="KW-0808">Transferase</keyword>
<dbReference type="Proteomes" id="UP000265520">
    <property type="component" value="Unassembled WGS sequence"/>
</dbReference>
<dbReference type="EMBL" id="LXQA010136200">
    <property type="protein sequence ID" value="MCI23460.1"/>
    <property type="molecule type" value="Genomic_DNA"/>
</dbReference>
<keyword evidence="2" id="KW-1185">Reference proteome</keyword>
<protein>
    <submittedName>
        <fullName evidence="1">Polynucleotidyl transferase ribonuclease H fold</fullName>
    </submittedName>
</protein>
<name>A0A392QIB5_9FABA</name>